<proteinExistence type="predicted"/>
<dbReference type="RefSeq" id="WP_286494106.1">
    <property type="nucleotide sequence ID" value="NZ_JACAGJ010000008.1"/>
</dbReference>
<accession>A0AAJ1QGS9</accession>
<dbReference type="Pfam" id="PF01844">
    <property type="entry name" value="HNH"/>
    <property type="match status" value="1"/>
</dbReference>
<protein>
    <submittedName>
        <fullName evidence="2">HNH endonuclease</fullName>
    </submittedName>
</protein>
<dbReference type="CDD" id="cd00085">
    <property type="entry name" value="HNHc"/>
    <property type="match status" value="1"/>
</dbReference>
<reference evidence="2" key="2">
    <citation type="journal article" date="2022" name="Sci. Total Environ.">
        <title>Prevalence, transmission, and molecular epidemiology of tet(X)-positive bacteria among humans, animals, and environmental niches in China: An epidemiological, and genomic-based study.</title>
        <authorList>
            <person name="Dong N."/>
            <person name="Zeng Y."/>
            <person name="Cai C."/>
            <person name="Sun C."/>
            <person name="Lu J."/>
            <person name="Liu C."/>
            <person name="Zhou H."/>
            <person name="Sun Q."/>
            <person name="Shu L."/>
            <person name="Wang H."/>
            <person name="Wang Y."/>
            <person name="Wang S."/>
            <person name="Wu C."/>
            <person name="Chan E.W."/>
            <person name="Chen G."/>
            <person name="Shen Z."/>
            <person name="Chen S."/>
            <person name="Zhang R."/>
        </authorList>
    </citation>
    <scope>NUCLEOTIDE SEQUENCE</scope>
    <source>
        <strain evidence="2">R655-4</strain>
    </source>
</reference>
<comment type="caution">
    <text evidence="2">The sequence shown here is derived from an EMBL/GenBank/DDBJ whole genome shotgun (WGS) entry which is preliminary data.</text>
</comment>
<name>A0AAJ1QGS9_9FLAO</name>
<dbReference type="EMBL" id="JACAGJ010000008">
    <property type="protein sequence ID" value="MDM1073662.1"/>
    <property type="molecule type" value="Genomic_DNA"/>
</dbReference>
<dbReference type="Gene3D" id="1.10.30.50">
    <property type="match status" value="1"/>
</dbReference>
<reference evidence="2" key="1">
    <citation type="submission" date="2020-06" db="EMBL/GenBank/DDBJ databases">
        <authorList>
            <person name="Dong N."/>
        </authorList>
    </citation>
    <scope>NUCLEOTIDE SEQUENCE</scope>
    <source>
        <strain evidence="2">R655-4</strain>
    </source>
</reference>
<dbReference type="Proteomes" id="UP001170959">
    <property type="component" value="Unassembled WGS sequence"/>
</dbReference>
<dbReference type="InterPro" id="IPR003615">
    <property type="entry name" value="HNH_nuc"/>
</dbReference>
<evidence type="ECO:0000313" key="3">
    <source>
        <dbReference type="Proteomes" id="UP001170959"/>
    </source>
</evidence>
<dbReference type="InterPro" id="IPR002711">
    <property type="entry name" value="HNH"/>
</dbReference>
<sequence>MEIINEFPKWKPLRYTVKRFKNNVYEVRYQALRNSSSSFLKRLDVRTYIFTKYNNQCTNCGSNENLTIDHIVSIYRVAKNKLDFELLNSEENLTVLCKSCNSAKAPD</sequence>
<keyword evidence="2" id="KW-0378">Hydrolase</keyword>
<evidence type="ECO:0000259" key="1">
    <source>
        <dbReference type="SMART" id="SM00507"/>
    </source>
</evidence>
<dbReference type="GO" id="GO:0003676">
    <property type="term" value="F:nucleic acid binding"/>
    <property type="evidence" value="ECO:0007669"/>
    <property type="project" value="InterPro"/>
</dbReference>
<gene>
    <name evidence="2" type="ORF">HX001_14325</name>
</gene>
<keyword evidence="2" id="KW-0255">Endonuclease</keyword>
<evidence type="ECO:0000313" key="2">
    <source>
        <dbReference type="EMBL" id="MDM1073662.1"/>
    </source>
</evidence>
<dbReference type="GO" id="GO:0008270">
    <property type="term" value="F:zinc ion binding"/>
    <property type="evidence" value="ECO:0007669"/>
    <property type="project" value="InterPro"/>
</dbReference>
<dbReference type="AlphaFoldDB" id="A0AAJ1QGS9"/>
<organism evidence="2 3">
    <name type="scientific">Empedobacter brevis</name>
    <dbReference type="NCBI Taxonomy" id="247"/>
    <lineage>
        <taxon>Bacteria</taxon>
        <taxon>Pseudomonadati</taxon>
        <taxon>Bacteroidota</taxon>
        <taxon>Flavobacteriia</taxon>
        <taxon>Flavobacteriales</taxon>
        <taxon>Weeksellaceae</taxon>
        <taxon>Empedobacter</taxon>
    </lineage>
</organism>
<dbReference type="SMART" id="SM00507">
    <property type="entry name" value="HNHc"/>
    <property type="match status" value="1"/>
</dbReference>
<keyword evidence="2" id="KW-0540">Nuclease</keyword>
<dbReference type="GO" id="GO:0004519">
    <property type="term" value="F:endonuclease activity"/>
    <property type="evidence" value="ECO:0007669"/>
    <property type="project" value="UniProtKB-KW"/>
</dbReference>
<feature type="domain" description="HNH nuclease" evidence="1">
    <location>
        <begin position="44"/>
        <end position="102"/>
    </location>
</feature>